<dbReference type="InterPro" id="IPR023827">
    <property type="entry name" value="Peptidase_S8_Asp-AS"/>
</dbReference>
<dbReference type="InterPro" id="IPR000209">
    <property type="entry name" value="Peptidase_S8/S53_dom"/>
</dbReference>
<organism evidence="10 11">
    <name type="scientific">Priapulus caudatus</name>
    <name type="common">Priapulid worm</name>
    <dbReference type="NCBI Taxonomy" id="37621"/>
    <lineage>
        <taxon>Eukaryota</taxon>
        <taxon>Metazoa</taxon>
        <taxon>Ecdysozoa</taxon>
        <taxon>Scalidophora</taxon>
        <taxon>Priapulida</taxon>
        <taxon>Priapulimorpha</taxon>
        <taxon>Priapulimorphida</taxon>
        <taxon>Priapulidae</taxon>
        <taxon>Priapulus</taxon>
    </lineage>
</organism>
<dbReference type="InterPro" id="IPR038466">
    <property type="entry name" value="S8_pro-domain_sf"/>
</dbReference>
<keyword evidence="2 6" id="KW-0645">Protease</keyword>
<feature type="active site" description="Charge relay system" evidence="6">
    <location>
        <position position="197"/>
    </location>
</feature>
<feature type="domain" description="Peptidase S8/S53" evidence="8">
    <location>
        <begin position="188"/>
        <end position="488"/>
    </location>
</feature>
<dbReference type="Pfam" id="PF00082">
    <property type="entry name" value="Peptidase_S8"/>
    <property type="match status" value="1"/>
</dbReference>
<keyword evidence="5" id="KW-1015">Disulfide bond</keyword>
<keyword evidence="4 6" id="KW-0720">Serine protease</keyword>
<dbReference type="Pfam" id="PF16470">
    <property type="entry name" value="S8_pro-domain"/>
    <property type="match status" value="1"/>
</dbReference>
<dbReference type="RefSeq" id="XP_014667466.1">
    <property type="nucleotide sequence ID" value="XM_014811980.1"/>
</dbReference>
<dbReference type="PROSITE" id="PS00138">
    <property type="entry name" value="SUBTILASE_SER"/>
    <property type="match status" value="1"/>
</dbReference>
<evidence type="ECO:0000256" key="6">
    <source>
        <dbReference type="PROSITE-ProRule" id="PRU01240"/>
    </source>
</evidence>
<evidence type="ECO:0000256" key="7">
    <source>
        <dbReference type="SAM" id="SignalP"/>
    </source>
</evidence>
<evidence type="ECO:0000313" key="10">
    <source>
        <dbReference type="Proteomes" id="UP000695022"/>
    </source>
</evidence>
<feature type="active site" description="Charge relay system" evidence="6">
    <location>
        <position position="425"/>
    </location>
</feature>
<name>A0ABM1E5J5_PRICU</name>
<evidence type="ECO:0000256" key="3">
    <source>
        <dbReference type="ARBA" id="ARBA00022801"/>
    </source>
</evidence>
<comment type="similarity">
    <text evidence="1">Belongs to the peptidase S8 family. Furin subfamily.</text>
</comment>
<feature type="domain" description="Peptidase S8 pro-domain" evidence="9">
    <location>
        <begin position="42"/>
        <end position="110"/>
    </location>
</feature>
<keyword evidence="7" id="KW-0732">Signal</keyword>
<dbReference type="CDD" id="cd04059">
    <property type="entry name" value="Peptidases_S8_Protein_convertases_Kexins_Furin-like"/>
    <property type="match status" value="1"/>
</dbReference>
<dbReference type="Proteomes" id="UP000695022">
    <property type="component" value="Unplaced"/>
</dbReference>
<keyword evidence="3 6" id="KW-0378">Hydrolase</keyword>
<dbReference type="InterPro" id="IPR022398">
    <property type="entry name" value="Peptidase_S8_His-AS"/>
</dbReference>
<dbReference type="InterPro" id="IPR034182">
    <property type="entry name" value="Kexin/furin"/>
</dbReference>
<dbReference type="InterPro" id="IPR015500">
    <property type="entry name" value="Peptidase_S8_subtilisin-rel"/>
</dbReference>
<sequence length="522" mass="56808">MNSSFLTLVAFLFVRACRATGRDSEEELFTNSFVIEFGRNVDEEVVQLVGESLRIPHLHKVMGFDNVYHFMDNNGNKRSRREVTEYLTTIKSNPHVEWVEQQKLLIREKRNGIAKFFSLPSLVEDSAYQRVQQYKSNVTLSQIAPVARLSFQDPNFHDQWYLCNTGQTGGPPGYDLNIESAWSRGYSGRGVVICILDDGVDHSHPDLVENYDAEASYDFNDLDDVNHDPTPRNTVENGHGTRCAGEVAAVANNTVCGVGVAFGARIGGVRMLDGEVTDVIEAQALLFHNQHVDIYSTSWGPTDNGRTMDRPGRLMAEALRRGVAEGRGGKGSVYLWAAGNGGSADDCNADGYASSVYTLTVGSVTDRGRTPYYAEPCSAMLAVVFTGGAPLRPSPRELASGRGKVAKIVTTDLNHGCTKDFQGTSSAAPLAAGIVALALQSNPDLTWRDVQHIVVATARIPSPDDDDDGGGWWENGAGRHSHTRYGFGVMDASHVVETARTWRAVAPQHTCAVTYEGGARCG</sequence>
<feature type="signal peptide" evidence="7">
    <location>
        <begin position="1"/>
        <end position="19"/>
    </location>
</feature>
<dbReference type="InterPro" id="IPR023828">
    <property type="entry name" value="Peptidase_S8_Ser-AS"/>
</dbReference>
<evidence type="ECO:0000259" key="8">
    <source>
        <dbReference type="Pfam" id="PF00082"/>
    </source>
</evidence>
<dbReference type="GeneID" id="106809037"/>
<evidence type="ECO:0000256" key="5">
    <source>
        <dbReference type="ARBA" id="ARBA00023157"/>
    </source>
</evidence>
<dbReference type="InterPro" id="IPR036852">
    <property type="entry name" value="Peptidase_S8/S53_dom_sf"/>
</dbReference>
<dbReference type="PANTHER" id="PTHR42884:SF23">
    <property type="entry name" value="FURIN-LIKE PROTEASE 2"/>
    <property type="match status" value="1"/>
</dbReference>
<feature type="active site" description="Charge relay system" evidence="6">
    <location>
        <position position="239"/>
    </location>
</feature>
<dbReference type="PANTHER" id="PTHR42884">
    <property type="entry name" value="PROPROTEIN CONVERTASE SUBTILISIN/KEXIN-RELATED"/>
    <property type="match status" value="1"/>
</dbReference>
<dbReference type="SUPFAM" id="SSF52743">
    <property type="entry name" value="Subtilisin-like"/>
    <property type="match status" value="1"/>
</dbReference>
<feature type="chain" id="PRO_5047118392" evidence="7">
    <location>
        <begin position="20"/>
        <end position="522"/>
    </location>
</feature>
<keyword evidence="10" id="KW-1185">Reference proteome</keyword>
<dbReference type="PROSITE" id="PS00136">
    <property type="entry name" value="SUBTILASE_ASP"/>
    <property type="match status" value="1"/>
</dbReference>
<dbReference type="Gene3D" id="3.30.70.850">
    <property type="entry name" value="Peptidase S8, pro-domain"/>
    <property type="match status" value="1"/>
</dbReference>
<accession>A0ABM1E5J5</accession>
<dbReference type="SUPFAM" id="SSF54897">
    <property type="entry name" value="Protease propeptides/inhibitors"/>
    <property type="match status" value="1"/>
</dbReference>
<dbReference type="PRINTS" id="PR00723">
    <property type="entry name" value="SUBTILISIN"/>
</dbReference>
<dbReference type="InterPro" id="IPR032815">
    <property type="entry name" value="S8_pro-domain"/>
</dbReference>
<proteinExistence type="inferred from homology"/>
<dbReference type="PROSITE" id="PS51892">
    <property type="entry name" value="SUBTILASE"/>
    <property type="match status" value="1"/>
</dbReference>
<evidence type="ECO:0000313" key="11">
    <source>
        <dbReference type="RefSeq" id="XP_014667466.1"/>
    </source>
</evidence>
<evidence type="ECO:0000256" key="4">
    <source>
        <dbReference type="ARBA" id="ARBA00022825"/>
    </source>
</evidence>
<protein>
    <submittedName>
        <fullName evidence="11">PC3-like endoprotease variant B</fullName>
    </submittedName>
</protein>
<reference evidence="11" key="1">
    <citation type="submission" date="2025-08" db="UniProtKB">
        <authorList>
            <consortium name="RefSeq"/>
        </authorList>
    </citation>
    <scope>IDENTIFICATION</scope>
</reference>
<dbReference type="PROSITE" id="PS00137">
    <property type="entry name" value="SUBTILASE_HIS"/>
    <property type="match status" value="1"/>
</dbReference>
<evidence type="ECO:0000256" key="1">
    <source>
        <dbReference type="ARBA" id="ARBA00005325"/>
    </source>
</evidence>
<dbReference type="Gene3D" id="3.40.50.200">
    <property type="entry name" value="Peptidase S8/S53 domain"/>
    <property type="match status" value="1"/>
</dbReference>
<evidence type="ECO:0000259" key="9">
    <source>
        <dbReference type="Pfam" id="PF16470"/>
    </source>
</evidence>
<gene>
    <name evidence="11" type="primary">LOC106809037</name>
</gene>
<evidence type="ECO:0000256" key="2">
    <source>
        <dbReference type="ARBA" id="ARBA00022670"/>
    </source>
</evidence>